<organism evidence="2 3">
    <name type="scientific">Streptomyces hoynatensis</name>
    <dbReference type="NCBI Taxonomy" id="1141874"/>
    <lineage>
        <taxon>Bacteria</taxon>
        <taxon>Bacillati</taxon>
        <taxon>Actinomycetota</taxon>
        <taxon>Actinomycetes</taxon>
        <taxon>Kitasatosporales</taxon>
        <taxon>Streptomycetaceae</taxon>
        <taxon>Streptomyces</taxon>
    </lineage>
</organism>
<dbReference type="OrthoDB" id="4332346at2"/>
<feature type="transmembrane region" description="Helical" evidence="1">
    <location>
        <begin position="59"/>
        <end position="81"/>
    </location>
</feature>
<keyword evidence="1" id="KW-1133">Transmembrane helix</keyword>
<feature type="transmembrane region" description="Helical" evidence="1">
    <location>
        <begin position="24"/>
        <end position="47"/>
    </location>
</feature>
<keyword evidence="1" id="KW-0812">Transmembrane</keyword>
<keyword evidence="3" id="KW-1185">Reference proteome</keyword>
<name>A0A3A9YPH5_9ACTN</name>
<evidence type="ECO:0000313" key="2">
    <source>
        <dbReference type="EMBL" id="RKN37892.1"/>
    </source>
</evidence>
<accession>A0A3A9YPH5</accession>
<proteinExistence type="predicted"/>
<evidence type="ECO:0000256" key="1">
    <source>
        <dbReference type="SAM" id="Phobius"/>
    </source>
</evidence>
<dbReference type="Proteomes" id="UP000272474">
    <property type="component" value="Unassembled WGS sequence"/>
</dbReference>
<dbReference type="InterPro" id="IPR045924">
    <property type="entry name" value="DUF6343"/>
</dbReference>
<sequence>MGKGRHARTGSEPVTAFSALRLRLVLSVIFTPLFAAAAVLFAIWAALSDPGDRPTSAELVWITVGFGLLTLIALTDLVVVARRLRRRRRERS</sequence>
<protein>
    <submittedName>
        <fullName evidence="2">Uncharacterized protein</fullName>
    </submittedName>
</protein>
<gene>
    <name evidence="2" type="ORF">D7294_26355</name>
</gene>
<evidence type="ECO:0000313" key="3">
    <source>
        <dbReference type="Proteomes" id="UP000272474"/>
    </source>
</evidence>
<dbReference type="RefSeq" id="WP_120684097.1">
    <property type="nucleotide sequence ID" value="NZ_RBAL01000021.1"/>
</dbReference>
<dbReference type="AlphaFoldDB" id="A0A3A9YPH5"/>
<reference evidence="2 3" key="1">
    <citation type="journal article" date="2014" name="Int. J. Syst. Evol. Microbiol.">
        <title>Streptomyces hoynatensis sp. nov., isolated from deep marine sediment.</title>
        <authorList>
            <person name="Veyisoglu A."/>
            <person name="Sahin N."/>
        </authorList>
    </citation>
    <scope>NUCLEOTIDE SEQUENCE [LARGE SCALE GENOMIC DNA]</scope>
    <source>
        <strain evidence="2 3">KCTC 29097</strain>
    </source>
</reference>
<keyword evidence="1" id="KW-0472">Membrane</keyword>
<comment type="caution">
    <text evidence="2">The sequence shown here is derived from an EMBL/GenBank/DDBJ whole genome shotgun (WGS) entry which is preliminary data.</text>
</comment>
<dbReference type="EMBL" id="RBAL01000021">
    <property type="protein sequence ID" value="RKN37892.1"/>
    <property type="molecule type" value="Genomic_DNA"/>
</dbReference>
<dbReference type="Pfam" id="PF19870">
    <property type="entry name" value="DUF6343"/>
    <property type="match status" value="1"/>
</dbReference>